<gene>
    <name evidence="1" type="ORF">MICPUCDRAFT_55978</name>
</gene>
<dbReference type="AlphaFoldDB" id="C1MNP0"/>
<evidence type="ECO:0000313" key="2">
    <source>
        <dbReference type="Proteomes" id="UP000001876"/>
    </source>
</evidence>
<evidence type="ECO:0000313" key="1">
    <source>
        <dbReference type="EMBL" id="EEH58326.1"/>
    </source>
</evidence>
<protein>
    <submittedName>
        <fullName evidence="1">Predicted protein</fullName>
    </submittedName>
</protein>
<proteinExistence type="predicted"/>
<name>C1MNP0_MICPC</name>
<dbReference type="EMBL" id="GG663737">
    <property type="protein sequence ID" value="EEH58326.1"/>
    <property type="molecule type" value="Genomic_DNA"/>
</dbReference>
<keyword evidence="2" id="KW-1185">Reference proteome</keyword>
<accession>C1MNP0</accession>
<dbReference type="KEGG" id="mpp:MICPUCDRAFT_55978"/>
<dbReference type="Proteomes" id="UP000001876">
    <property type="component" value="Unassembled WGS sequence"/>
</dbReference>
<organism evidence="2">
    <name type="scientific">Micromonas pusilla (strain CCMP1545)</name>
    <name type="common">Picoplanktonic green alga</name>
    <dbReference type="NCBI Taxonomy" id="564608"/>
    <lineage>
        <taxon>Eukaryota</taxon>
        <taxon>Viridiplantae</taxon>
        <taxon>Chlorophyta</taxon>
        <taxon>Mamiellophyceae</taxon>
        <taxon>Mamiellales</taxon>
        <taxon>Mamiellaceae</taxon>
        <taxon>Micromonas</taxon>
    </lineage>
</organism>
<reference evidence="1 2" key="1">
    <citation type="journal article" date="2009" name="Science">
        <title>Green evolution and dynamic adaptations revealed by genomes of the marine picoeukaryotes Micromonas.</title>
        <authorList>
            <person name="Worden A.Z."/>
            <person name="Lee J.H."/>
            <person name="Mock T."/>
            <person name="Rouze P."/>
            <person name="Simmons M.P."/>
            <person name="Aerts A.L."/>
            <person name="Allen A.E."/>
            <person name="Cuvelier M.L."/>
            <person name="Derelle E."/>
            <person name="Everett M.V."/>
            <person name="Foulon E."/>
            <person name="Grimwood J."/>
            <person name="Gundlach H."/>
            <person name="Henrissat B."/>
            <person name="Napoli C."/>
            <person name="McDonald S.M."/>
            <person name="Parker M.S."/>
            <person name="Rombauts S."/>
            <person name="Salamov A."/>
            <person name="Von Dassow P."/>
            <person name="Badger J.H."/>
            <person name="Coutinho P.M."/>
            <person name="Demir E."/>
            <person name="Dubchak I."/>
            <person name="Gentemann C."/>
            <person name="Eikrem W."/>
            <person name="Gready J.E."/>
            <person name="John U."/>
            <person name="Lanier W."/>
            <person name="Lindquist E.A."/>
            <person name="Lucas S."/>
            <person name="Mayer K.F."/>
            <person name="Moreau H."/>
            <person name="Not F."/>
            <person name="Otillar R."/>
            <person name="Panaud O."/>
            <person name="Pangilinan J."/>
            <person name="Paulsen I."/>
            <person name="Piegu B."/>
            <person name="Poliakov A."/>
            <person name="Robbens S."/>
            <person name="Schmutz J."/>
            <person name="Toulza E."/>
            <person name="Wyss T."/>
            <person name="Zelensky A."/>
            <person name="Zhou K."/>
            <person name="Armbrust E.V."/>
            <person name="Bhattacharya D."/>
            <person name="Goodenough U.W."/>
            <person name="Van de Peer Y."/>
            <person name="Grigoriev I.V."/>
        </authorList>
    </citation>
    <scope>NUCLEOTIDE SEQUENCE [LARGE SCALE GENOMIC DNA]</scope>
    <source>
        <strain evidence="1 2">CCMP1545</strain>
    </source>
</reference>
<sequence>MEWPLRRTARFVFAGGGKDASTGEPAPFWVKVDATLEGEPSDARVVASRGGGGGAGGGVSRATMRWEALDDDAPCPATTPYLTSGALVVSPGDDASGWLPPGEWKTLVNASPSEFTVAPTEVPRDAWKIAPAVASSKDDEVEVDVKVAVAADVAADADVDARSPPSTLRCVLYTGPHTTASAW</sequence>
<dbReference type="GeneID" id="9682126"/>
<dbReference type="RefSeq" id="XP_003056681.1">
    <property type="nucleotide sequence ID" value="XM_003056635.1"/>
</dbReference>